<keyword evidence="3" id="KW-1185">Reference proteome</keyword>
<dbReference type="EMBL" id="BQKI01000015">
    <property type="protein sequence ID" value="GJN07920.1"/>
    <property type="molecule type" value="Genomic_DNA"/>
</dbReference>
<feature type="signal peptide" evidence="1">
    <location>
        <begin position="1"/>
        <end position="30"/>
    </location>
</feature>
<sequence length="176" mass="17309">MTTQVSMAPKSSVLVALLLLLVATIGTASGNVVSATVVVSGKVPCSNGTNIDVASVPAFPSKGPSHSRPSRLNTLISDATVQLVCSGSVLASATTNANGSFGINVQLSNILSLVNLLPALLGNQCNVVVTTPLVACNASLANVTGTLAAPLQLLGSTGSVLGGVVTSVGALAFSII</sequence>
<evidence type="ECO:0000313" key="3">
    <source>
        <dbReference type="Proteomes" id="UP001054889"/>
    </source>
</evidence>
<accession>A0AAV5DCI2</accession>
<evidence type="ECO:0000313" key="2">
    <source>
        <dbReference type="EMBL" id="GJN07920.1"/>
    </source>
</evidence>
<gene>
    <name evidence="2" type="primary">ga25793</name>
    <name evidence="2" type="ORF">PR202_ga25793</name>
</gene>
<dbReference type="Proteomes" id="UP001054889">
    <property type="component" value="Unassembled WGS sequence"/>
</dbReference>
<evidence type="ECO:0008006" key="4">
    <source>
        <dbReference type="Google" id="ProtNLM"/>
    </source>
</evidence>
<dbReference type="PANTHER" id="PTHR34458">
    <property type="entry name" value="POLLEN OLE E 1 ALLERGEN AND EXTENSIN FAMILY PROTEIN-RELATED"/>
    <property type="match status" value="1"/>
</dbReference>
<feature type="chain" id="PRO_5043708375" description="Phylloplanin-like" evidence="1">
    <location>
        <begin position="31"/>
        <end position="176"/>
    </location>
</feature>
<dbReference type="AlphaFoldDB" id="A0AAV5DCI2"/>
<name>A0AAV5DCI2_ELECO</name>
<dbReference type="InterPro" id="IPR040404">
    <property type="entry name" value="Phylloplanin-like"/>
</dbReference>
<organism evidence="2 3">
    <name type="scientific">Eleusine coracana subsp. coracana</name>
    <dbReference type="NCBI Taxonomy" id="191504"/>
    <lineage>
        <taxon>Eukaryota</taxon>
        <taxon>Viridiplantae</taxon>
        <taxon>Streptophyta</taxon>
        <taxon>Embryophyta</taxon>
        <taxon>Tracheophyta</taxon>
        <taxon>Spermatophyta</taxon>
        <taxon>Magnoliopsida</taxon>
        <taxon>Liliopsida</taxon>
        <taxon>Poales</taxon>
        <taxon>Poaceae</taxon>
        <taxon>PACMAD clade</taxon>
        <taxon>Chloridoideae</taxon>
        <taxon>Cynodonteae</taxon>
        <taxon>Eleusininae</taxon>
        <taxon>Eleusine</taxon>
    </lineage>
</organism>
<reference evidence="2" key="1">
    <citation type="journal article" date="2018" name="DNA Res.">
        <title>Multiple hybrid de novo genome assembly of finger millet, an orphan allotetraploid crop.</title>
        <authorList>
            <person name="Hatakeyama M."/>
            <person name="Aluri S."/>
            <person name="Balachadran M.T."/>
            <person name="Sivarajan S.R."/>
            <person name="Patrignani A."/>
            <person name="Gruter S."/>
            <person name="Poveda L."/>
            <person name="Shimizu-Inatsugi R."/>
            <person name="Baeten J."/>
            <person name="Francoijs K.J."/>
            <person name="Nataraja K.N."/>
            <person name="Reddy Y.A.N."/>
            <person name="Phadnis S."/>
            <person name="Ravikumar R.L."/>
            <person name="Schlapbach R."/>
            <person name="Sreeman S.M."/>
            <person name="Shimizu K.K."/>
        </authorList>
    </citation>
    <scope>NUCLEOTIDE SEQUENCE</scope>
</reference>
<keyword evidence="1" id="KW-0732">Signal</keyword>
<dbReference type="PANTHER" id="PTHR34458:SF5">
    <property type="entry name" value="POLLEN OLE E 1 ALLERGEN AND EXTENSIN FAMILY PROTEIN"/>
    <property type="match status" value="1"/>
</dbReference>
<protein>
    <recommendedName>
        <fullName evidence="4">Phylloplanin-like</fullName>
    </recommendedName>
</protein>
<evidence type="ECO:0000256" key="1">
    <source>
        <dbReference type="SAM" id="SignalP"/>
    </source>
</evidence>
<proteinExistence type="predicted"/>
<comment type="caution">
    <text evidence="2">The sequence shown here is derived from an EMBL/GenBank/DDBJ whole genome shotgun (WGS) entry which is preliminary data.</text>
</comment>
<reference evidence="2" key="2">
    <citation type="submission" date="2021-12" db="EMBL/GenBank/DDBJ databases">
        <title>Resequencing data analysis of finger millet.</title>
        <authorList>
            <person name="Hatakeyama M."/>
            <person name="Aluri S."/>
            <person name="Balachadran M.T."/>
            <person name="Sivarajan S.R."/>
            <person name="Poveda L."/>
            <person name="Shimizu-Inatsugi R."/>
            <person name="Schlapbach R."/>
            <person name="Sreeman S.M."/>
            <person name="Shimizu K.K."/>
        </authorList>
    </citation>
    <scope>NUCLEOTIDE SEQUENCE</scope>
</reference>